<organism evidence="6 7">
    <name type="scientific">Nocardia transvalensis</name>
    <dbReference type="NCBI Taxonomy" id="37333"/>
    <lineage>
        <taxon>Bacteria</taxon>
        <taxon>Bacillati</taxon>
        <taxon>Actinomycetota</taxon>
        <taxon>Actinomycetes</taxon>
        <taxon>Mycobacteriales</taxon>
        <taxon>Nocardiaceae</taxon>
        <taxon>Nocardia</taxon>
    </lineage>
</organism>
<keyword evidence="3" id="KW-1133">Transmembrane helix</keyword>
<dbReference type="RefSeq" id="WP_040744787.1">
    <property type="nucleotide sequence ID" value="NZ_JACHIT010000001.1"/>
</dbReference>
<gene>
    <name evidence="6" type="ORF">BJY24_002370</name>
</gene>
<comment type="subcellular location">
    <subcellularLocation>
        <location evidence="1">Membrane</location>
        <topology evidence="1">Single-pass membrane protein</topology>
    </subcellularLocation>
</comment>
<dbReference type="GO" id="GO:0016020">
    <property type="term" value="C:membrane"/>
    <property type="evidence" value="ECO:0007669"/>
    <property type="project" value="UniProtKB-SubCell"/>
</dbReference>
<evidence type="ECO:0000256" key="5">
    <source>
        <dbReference type="SAM" id="MobiDB-lite"/>
    </source>
</evidence>
<dbReference type="Pfam" id="PF04228">
    <property type="entry name" value="Zn_peptidase"/>
    <property type="match status" value="1"/>
</dbReference>
<keyword evidence="2" id="KW-0812">Transmembrane</keyword>
<dbReference type="Proteomes" id="UP000540412">
    <property type="component" value="Unassembled WGS sequence"/>
</dbReference>
<reference evidence="6 7" key="1">
    <citation type="submission" date="2020-08" db="EMBL/GenBank/DDBJ databases">
        <title>Sequencing the genomes of 1000 actinobacteria strains.</title>
        <authorList>
            <person name="Klenk H.-P."/>
        </authorList>
    </citation>
    <scope>NUCLEOTIDE SEQUENCE [LARGE SCALE GENOMIC DNA]</scope>
    <source>
        <strain evidence="6 7">DSM 43582</strain>
    </source>
</reference>
<evidence type="ECO:0000256" key="2">
    <source>
        <dbReference type="ARBA" id="ARBA00022692"/>
    </source>
</evidence>
<accession>A0A7W9UHM1</accession>
<feature type="compositionally biased region" description="Low complexity" evidence="5">
    <location>
        <begin position="51"/>
        <end position="79"/>
    </location>
</feature>
<evidence type="ECO:0008006" key="8">
    <source>
        <dbReference type="Google" id="ProtNLM"/>
    </source>
</evidence>
<evidence type="ECO:0000313" key="6">
    <source>
        <dbReference type="EMBL" id="MBB5913503.1"/>
    </source>
</evidence>
<proteinExistence type="predicted"/>
<feature type="region of interest" description="Disordered" evidence="5">
    <location>
        <begin position="51"/>
        <end position="94"/>
    </location>
</feature>
<keyword evidence="4" id="KW-0472">Membrane</keyword>
<dbReference type="EMBL" id="JACHIT010000001">
    <property type="protein sequence ID" value="MBB5913503.1"/>
    <property type="molecule type" value="Genomic_DNA"/>
</dbReference>
<dbReference type="AlphaFoldDB" id="A0A7W9UHM1"/>
<dbReference type="InterPro" id="IPR007343">
    <property type="entry name" value="Uncharacterised_pept_Zn_put"/>
</dbReference>
<sequence length="323" mass="34674">MLGAVFAVLLVFGVVGALVVFATVGSTSDHASRSTYDTPSYTYTPPTYATTTTSAATTTSSAATTSRSATTTRAVTTASKPAGPQPVKATGDNPLFRDPDAGLINIECGYPRWGSSVAAARAFFEAARTCLDNMWKPALQAANLPFSSPNISVPARATDETSPCSSSGGSYAAVYCSANHTIYMPLDHIQIEEYGDDSVIYLAVFAHEYGHHVQAVSGVMEKSHRDRYDAGLSSSKGLELSRRLELEAQCFGGMFIGSSNFIGTVSDDQAQRTVRDNYSRGDDRSDIRDHGTNQHYGSWYEHGYTNNRTQKCNTWLSSSGDVS</sequence>
<evidence type="ECO:0000313" key="7">
    <source>
        <dbReference type="Proteomes" id="UP000540412"/>
    </source>
</evidence>
<protein>
    <recommendedName>
        <fullName evidence="8">Metalloprotease</fullName>
    </recommendedName>
</protein>
<evidence type="ECO:0000256" key="1">
    <source>
        <dbReference type="ARBA" id="ARBA00004167"/>
    </source>
</evidence>
<keyword evidence="7" id="KW-1185">Reference proteome</keyword>
<comment type="caution">
    <text evidence="6">The sequence shown here is derived from an EMBL/GenBank/DDBJ whole genome shotgun (WGS) entry which is preliminary data.</text>
</comment>
<evidence type="ECO:0000256" key="4">
    <source>
        <dbReference type="ARBA" id="ARBA00023136"/>
    </source>
</evidence>
<dbReference type="PANTHER" id="PTHR30168:SF0">
    <property type="entry name" value="INNER MEMBRANE PROTEIN"/>
    <property type="match status" value="1"/>
</dbReference>
<dbReference type="PANTHER" id="PTHR30168">
    <property type="entry name" value="PUTATIVE MEMBRANE PROTEIN YPFJ"/>
    <property type="match status" value="1"/>
</dbReference>
<name>A0A7W9UHM1_9NOCA</name>
<evidence type="ECO:0000256" key="3">
    <source>
        <dbReference type="ARBA" id="ARBA00022989"/>
    </source>
</evidence>